<dbReference type="Proteomes" id="UP000649617">
    <property type="component" value="Unassembled WGS sequence"/>
</dbReference>
<reference evidence="1" key="1">
    <citation type="submission" date="2021-02" db="EMBL/GenBank/DDBJ databases">
        <authorList>
            <person name="Dougan E. K."/>
            <person name="Rhodes N."/>
            <person name="Thang M."/>
            <person name="Chan C."/>
        </authorList>
    </citation>
    <scope>NUCLEOTIDE SEQUENCE</scope>
</reference>
<dbReference type="AlphaFoldDB" id="A0A812JNX5"/>
<gene>
    <name evidence="1" type="ORF">SPIL2461_LOCUS1962</name>
</gene>
<accession>A0A812JNX5</accession>
<proteinExistence type="predicted"/>
<evidence type="ECO:0000313" key="1">
    <source>
        <dbReference type="EMBL" id="CAE7205990.1"/>
    </source>
</evidence>
<name>A0A812JNX5_SYMPI</name>
<sequence>MFELHAEDLAFVECTPRFPAQERLEQAFGSLAHVFSWNDGPEFHGWPHRRTRVLAVVVNKATVDWLGPTSLLDLQKDYSERFHRQTVVSGEMLMLAPDEERVEEMTALAHARKNNVQISEMSEIVRSGNLQKLSSLVLPAGGVRRLRDWQQVFEAKIAKPDARKPRAFLCDVDHNPSTKGPAEGEVWPTQLTHGSIIAFKRDEDGQTTWKMATSLEHMGALGWRMYGESDVFPVCKMRDVISKLELTPQQVKMLAGNSMHLRTQMAFMWYALGHCALKQKKFGPEHVSFQRVSTFEKFEDSQ</sequence>
<evidence type="ECO:0000313" key="2">
    <source>
        <dbReference type="Proteomes" id="UP000649617"/>
    </source>
</evidence>
<organism evidence="1 2">
    <name type="scientific">Symbiodinium pilosum</name>
    <name type="common">Dinoflagellate</name>
    <dbReference type="NCBI Taxonomy" id="2952"/>
    <lineage>
        <taxon>Eukaryota</taxon>
        <taxon>Sar</taxon>
        <taxon>Alveolata</taxon>
        <taxon>Dinophyceae</taxon>
        <taxon>Suessiales</taxon>
        <taxon>Symbiodiniaceae</taxon>
        <taxon>Symbiodinium</taxon>
    </lineage>
</organism>
<keyword evidence="2" id="KW-1185">Reference proteome</keyword>
<comment type="caution">
    <text evidence="1">The sequence shown here is derived from an EMBL/GenBank/DDBJ whole genome shotgun (WGS) entry which is preliminary data.</text>
</comment>
<protein>
    <submittedName>
        <fullName evidence="1">Uncharacterized protein</fullName>
    </submittedName>
</protein>
<dbReference type="OrthoDB" id="443931at2759"/>
<dbReference type="EMBL" id="CAJNIZ010002089">
    <property type="protein sequence ID" value="CAE7205990.1"/>
    <property type="molecule type" value="Genomic_DNA"/>
</dbReference>